<accession>A0AA38SN49</accession>
<gene>
    <name evidence="1" type="ORF">OSB04_032174</name>
</gene>
<dbReference type="EMBL" id="JARYMX010000008">
    <property type="protein sequence ID" value="KAJ9539441.1"/>
    <property type="molecule type" value="Genomic_DNA"/>
</dbReference>
<proteinExistence type="predicted"/>
<dbReference type="AlphaFoldDB" id="A0AA38SN49"/>
<name>A0AA38SN49_9ASTR</name>
<comment type="caution">
    <text evidence="1">The sequence shown here is derived from an EMBL/GenBank/DDBJ whole genome shotgun (WGS) entry which is preliminary data.</text>
</comment>
<organism evidence="1 2">
    <name type="scientific">Centaurea solstitialis</name>
    <name type="common">yellow star-thistle</name>
    <dbReference type="NCBI Taxonomy" id="347529"/>
    <lineage>
        <taxon>Eukaryota</taxon>
        <taxon>Viridiplantae</taxon>
        <taxon>Streptophyta</taxon>
        <taxon>Embryophyta</taxon>
        <taxon>Tracheophyta</taxon>
        <taxon>Spermatophyta</taxon>
        <taxon>Magnoliopsida</taxon>
        <taxon>eudicotyledons</taxon>
        <taxon>Gunneridae</taxon>
        <taxon>Pentapetalae</taxon>
        <taxon>asterids</taxon>
        <taxon>campanulids</taxon>
        <taxon>Asterales</taxon>
        <taxon>Asteraceae</taxon>
        <taxon>Carduoideae</taxon>
        <taxon>Cardueae</taxon>
        <taxon>Centaureinae</taxon>
        <taxon>Centaurea</taxon>
    </lineage>
</organism>
<dbReference type="Proteomes" id="UP001172457">
    <property type="component" value="Chromosome 8"/>
</dbReference>
<evidence type="ECO:0000313" key="1">
    <source>
        <dbReference type="EMBL" id="KAJ9539441.1"/>
    </source>
</evidence>
<evidence type="ECO:0000313" key="2">
    <source>
        <dbReference type="Proteomes" id="UP001172457"/>
    </source>
</evidence>
<reference evidence="1" key="1">
    <citation type="submission" date="2023-03" db="EMBL/GenBank/DDBJ databases">
        <title>Chromosome-scale reference genome and RAD-based genetic map of yellow starthistle (Centaurea solstitialis) reveal putative structural variation and QTLs associated with invader traits.</title>
        <authorList>
            <person name="Reatini B."/>
            <person name="Cang F.A."/>
            <person name="Jiang Q."/>
            <person name="Mckibben M.T.W."/>
            <person name="Barker M.S."/>
            <person name="Rieseberg L.H."/>
            <person name="Dlugosch K.M."/>
        </authorList>
    </citation>
    <scope>NUCLEOTIDE SEQUENCE</scope>
    <source>
        <strain evidence="1">CAN-66</strain>
        <tissue evidence="1">Leaf</tissue>
    </source>
</reference>
<keyword evidence="2" id="KW-1185">Reference proteome</keyword>
<sequence>MCTSVDMDLRYACGSSIGDGDRFRIFLFYQSYKTSKEVYLFGDFMPLMGSGVVKKWMSPKSPTGKASSTADQRYESTTLETFVHNNARKLGLRSLPLDDRLSNAVYVPIAPHQRTKMGHKKR</sequence>
<protein>
    <submittedName>
        <fullName evidence="1">Uncharacterized protein</fullName>
    </submittedName>
</protein>